<dbReference type="SMART" id="SM00404">
    <property type="entry name" value="PTPc_motif"/>
    <property type="match status" value="1"/>
</dbReference>
<dbReference type="Proteomes" id="UP000769528">
    <property type="component" value="Unassembled WGS sequence"/>
</dbReference>
<dbReference type="InterPro" id="IPR000340">
    <property type="entry name" value="Dual-sp_phosphatase_cat-dom"/>
</dbReference>
<reference evidence="6" key="1">
    <citation type="journal article" date="2021" name="Open Biol.">
        <title>Shared evolutionary footprints suggest mitochondrial oxidative damage underlies multiple complex I losses in fungi.</title>
        <authorList>
            <person name="Schikora-Tamarit M.A."/>
            <person name="Marcet-Houben M."/>
            <person name="Nosek J."/>
            <person name="Gabaldon T."/>
        </authorList>
    </citation>
    <scope>NUCLEOTIDE SEQUENCE</scope>
    <source>
        <strain evidence="6">CBS6341</strain>
    </source>
</reference>
<dbReference type="PANTHER" id="PTHR47550">
    <property type="entry name" value="DUAL SPECIFICITY PROTEIN PHOSPHATASE PPS1"/>
    <property type="match status" value="1"/>
</dbReference>
<protein>
    <submittedName>
        <fullName evidence="6">Uncharacterized protein</fullName>
    </submittedName>
</protein>
<dbReference type="Gene3D" id="3.90.190.10">
    <property type="entry name" value="Protein tyrosine phosphatase superfamily"/>
    <property type="match status" value="1"/>
</dbReference>
<dbReference type="InterPro" id="IPR000387">
    <property type="entry name" value="Tyr_Pase_dom"/>
</dbReference>
<gene>
    <name evidence="6" type="ORF">WICMUC_005985</name>
</gene>
<feature type="compositionally biased region" description="Low complexity" evidence="3">
    <location>
        <begin position="131"/>
        <end position="147"/>
    </location>
</feature>
<dbReference type="InterPro" id="IPR029021">
    <property type="entry name" value="Prot-tyrosine_phosphatase-like"/>
</dbReference>
<dbReference type="OrthoDB" id="273181at2759"/>
<dbReference type="SUPFAM" id="SSF52799">
    <property type="entry name" value="(Phosphotyrosine protein) phosphatases II"/>
    <property type="match status" value="2"/>
</dbReference>
<dbReference type="PROSITE" id="PS50056">
    <property type="entry name" value="TYR_PHOSPHATASE_2"/>
    <property type="match status" value="1"/>
</dbReference>
<dbReference type="CDD" id="cd14516">
    <property type="entry name" value="DSP_fungal_PPS1"/>
    <property type="match status" value="1"/>
</dbReference>
<feature type="region of interest" description="Disordered" evidence="3">
    <location>
        <begin position="131"/>
        <end position="150"/>
    </location>
</feature>
<dbReference type="InterPro" id="IPR020422">
    <property type="entry name" value="TYR_PHOSPHATASE_DUAL_dom"/>
</dbReference>
<dbReference type="EMBL" id="JAEUBF010001547">
    <property type="protein sequence ID" value="KAH3663459.1"/>
    <property type="molecule type" value="Genomic_DNA"/>
</dbReference>
<proteinExistence type="predicted"/>
<feature type="region of interest" description="Disordered" evidence="3">
    <location>
        <begin position="1"/>
        <end position="36"/>
    </location>
</feature>
<evidence type="ECO:0000256" key="2">
    <source>
        <dbReference type="ARBA" id="ARBA00022912"/>
    </source>
</evidence>
<feature type="domain" description="Tyrosine specific protein phosphatases" evidence="5">
    <location>
        <begin position="870"/>
        <end position="935"/>
    </location>
</feature>
<dbReference type="PANTHER" id="PTHR47550:SF1">
    <property type="entry name" value="DUAL SPECIFICITY PROTEIN PHOSPHATASE PPS1"/>
    <property type="match status" value="1"/>
</dbReference>
<dbReference type="InterPro" id="IPR047949">
    <property type="entry name" value="PPS1_DSP"/>
</dbReference>
<dbReference type="GO" id="GO:0033260">
    <property type="term" value="P:nuclear DNA replication"/>
    <property type="evidence" value="ECO:0007669"/>
    <property type="project" value="InterPro"/>
</dbReference>
<dbReference type="InterPro" id="IPR003595">
    <property type="entry name" value="Tyr_Pase_cat"/>
</dbReference>
<dbReference type="GO" id="GO:0008138">
    <property type="term" value="F:protein tyrosine/serine/threonine phosphatase activity"/>
    <property type="evidence" value="ECO:0007669"/>
    <property type="project" value="InterPro"/>
</dbReference>
<evidence type="ECO:0000256" key="1">
    <source>
        <dbReference type="ARBA" id="ARBA00022801"/>
    </source>
</evidence>
<accession>A0A9P8P1P6</accession>
<dbReference type="InterPro" id="IPR016130">
    <property type="entry name" value="Tyr_Pase_AS"/>
</dbReference>
<evidence type="ECO:0000259" key="5">
    <source>
        <dbReference type="PROSITE" id="PS50056"/>
    </source>
</evidence>
<feature type="domain" description="Tyrosine-protein phosphatase" evidence="4">
    <location>
        <begin position="781"/>
        <end position="948"/>
    </location>
</feature>
<comment type="caution">
    <text evidence="6">The sequence shown here is derived from an EMBL/GenBank/DDBJ whole genome shotgun (WGS) entry which is preliminary data.</text>
</comment>
<reference evidence="6" key="2">
    <citation type="submission" date="2021-01" db="EMBL/GenBank/DDBJ databases">
        <authorList>
            <person name="Schikora-Tamarit M.A."/>
        </authorList>
    </citation>
    <scope>NUCLEOTIDE SEQUENCE</scope>
    <source>
        <strain evidence="6">CBS6341</strain>
    </source>
</reference>
<dbReference type="SMART" id="SM00195">
    <property type="entry name" value="DSPc"/>
    <property type="match status" value="1"/>
</dbReference>
<evidence type="ECO:0000313" key="6">
    <source>
        <dbReference type="EMBL" id="KAH3663459.1"/>
    </source>
</evidence>
<organism evidence="6 7">
    <name type="scientific">Wickerhamomyces mucosus</name>
    <dbReference type="NCBI Taxonomy" id="1378264"/>
    <lineage>
        <taxon>Eukaryota</taxon>
        <taxon>Fungi</taxon>
        <taxon>Dikarya</taxon>
        <taxon>Ascomycota</taxon>
        <taxon>Saccharomycotina</taxon>
        <taxon>Saccharomycetes</taxon>
        <taxon>Phaffomycetales</taxon>
        <taxon>Wickerhamomycetaceae</taxon>
        <taxon>Wickerhamomyces</taxon>
    </lineage>
</organism>
<dbReference type="Pfam" id="PF00782">
    <property type="entry name" value="DSPc"/>
    <property type="match status" value="1"/>
</dbReference>
<keyword evidence="7" id="KW-1185">Reference proteome</keyword>
<keyword evidence="1" id="KW-0378">Hydrolase</keyword>
<keyword evidence="2" id="KW-0904">Protein phosphatase</keyword>
<dbReference type="AlphaFoldDB" id="A0A9P8P1P6"/>
<evidence type="ECO:0000313" key="7">
    <source>
        <dbReference type="Proteomes" id="UP000769528"/>
    </source>
</evidence>
<dbReference type="InterPro" id="IPR053239">
    <property type="entry name" value="Dual_spec_PTase"/>
</dbReference>
<evidence type="ECO:0000259" key="4">
    <source>
        <dbReference type="PROSITE" id="PS50054"/>
    </source>
</evidence>
<name>A0A9P8P1P6_9ASCO</name>
<evidence type="ECO:0000256" key="3">
    <source>
        <dbReference type="SAM" id="MobiDB-lite"/>
    </source>
</evidence>
<dbReference type="PROSITE" id="PS50054">
    <property type="entry name" value="TYR_PHOSPHATASE_DUAL"/>
    <property type="match status" value="1"/>
</dbReference>
<sequence>MGSSTGYTAIDESINPLNKSSNNSHEEYQNNNNDNNDIEIIDEHSIIRPQFKTKRANSTIYENDRNKFRTKLGIFPINSDKQSIPNISITTTSASSSSSSSSSVDSVSDTKILSILENDIKNFTTISEESTVSSSSSSSSSSSNSTTDQTQRYYSTNSHINLDDLLQNIQSSSISSLSPELIGFLSTKKLNDYSIFPIRIITQPQYKLLINWHYSNPLPDCNSVFPWLHGINNSIKPIEFLNSISNFTTVKYNNFDSLNLNHNNGNNNNLNEIFSNNSSRGLIPIRSCPIKNNNKNIDDDNDDEFNIVENSAILKGSCDIEEILSPLNLNISINVDCYKDLLVWLTDFLKDLKIDNQINSSIKFQKILQIIYKDCIDTNLLPIFKKIDPQRGISLRNFHIQVSKISQISDFIVYCFNDDHNKIYGEEKSYNCKCLSVARLLSFAQFKHSKDYPELLDRNFSTLILGENDLNYFTKSESNSQLLAIHKIHNFETFKKEGNFFSDFDLKSFHNWDYNYLAKEQLEISKMSSATYISNNVWFGNITDVTILKNKGISKVILPKIVNNNIKDSNSIPLYIDPNNSTVVITKDQLIEKGEELLINPAREDWKLLINCCDGSNFPSLENLEKLLENNTIDKEYVLLNFPPSGSIGIGDCTDSDLISILNTCKLLYTKSSTSRPSLIYCSDGYTESSLLGICYLIYSTGKPLKGVVIDLHKIHGRPFFLFPTDITLISRIEDILIHYSPKNYNPLNPYKLTVIENRILYQNLFGTKNNNWCTDLNGSMPSRILQHLYLGSLTHANSNELMKLLGITRIVSVGEELNWLHEENSLNERRINKNLTILEGFTQNSQINKIMSISNIQDDGVDTLTHNLYDILEFLEDCYNSNEKVLVHCRVGVSRSATVCIAEVMKRLNIGLIKAYIYVRVRRLNIIIQPNLRFMYELVKWEENSRLRSKKSLKLENSNDIRHLGSNDDINYEISINSSGSFIDNSMDSVNLKNFETESKESSEINDSVIGELEDITTEVVDTLENKRSEWLRDVDWHILCRQIDLLNKTYIREH</sequence>
<dbReference type="PROSITE" id="PS00383">
    <property type="entry name" value="TYR_PHOSPHATASE_1"/>
    <property type="match status" value="1"/>
</dbReference>
<dbReference type="GO" id="GO:0005634">
    <property type="term" value="C:nucleus"/>
    <property type="evidence" value="ECO:0007669"/>
    <property type="project" value="GOC"/>
</dbReference>